<dbReference type="HOGENOM" id="CLU_1967167_0_0_9"/>
<dbReference type="OrthoDB" id="9812878at2"/>
<dbReference type="PANTHER" id="PTHR30429:SF1">
    <property type="entry name" value="D-METHIONINE-BINDING LIPOPROTEIN METQ-RELATED"/>
    <property type="match status" value="1"/>
</dbReference>
<keyword evidence="6" id="KW-0449">Lipoprotein</keyword>
<evidence type="ECO:0000256" key="5">
    <source>
        <dbReference type="ARBA" id="ARBA00023139"/>
    </source>
</evidence>
<comment type="caution">
    <text evidence="7">The sequence shown here is derived from an EMBL/GenBank/DDBJ whole genome shotgun (WGS) entry which is preliminary data.</text>
</comment>
<keyword evidence="3" id="KW-0732">Signal</keyword>
<proteinExistence type="inferred from homology"/>
<name>S0JF37_9ENTE</name>
<dbReference type="PATRIC" id="fig|1139996.3.peg.2127"/>
<keyword evidence="8" id="KW-1185">Reference proteome</keyword>
<dbReference type="InterPro" id="IPR004872">
    <property type="entry name" value="Lipoprotein_NlpA"/>
</dbReference>
<keyword evidence="5" id="KW-0564">Palmitate</keyword>
<evidence type="ECO:0008006" key="9">
    <source>
        <dbReference type="Google" id="ProtNLM"/>
    </source>
</evidence>
<gene>
    <name evidence="7" type="ORF">OMQ_02163</name>
</gene>
<organism evidence="7 8">
    <name type="scientific">Enterococcus saccharolyticus subsp. saccharolyticus ATCC 43076</name>
    <dbReference type="NCBI Taxonomy" id="1139996"/>
    <lineage>
        <taxon>Bacteria</taxon>
        <taxon>Bacillati</taxon>
        <taxon>Bacillota</taxon>
        <taxon>Bacilli</taxon>
        <taxon>Lactobacillales</taxon>
        <taxon>Enterococcaceae</taxon>
        <taxon>Enterococcus</taxon>
    </lineage>
</organism>
<evidence type="ECO:0000313" key="8">
    <source>
        <dbReference type="Proteomes" id="UP000014136"/>
    </source>
</evidence>
<dbReference type="AlphaFoldDB" id="S0JF37"/>
<dbReference type="PROSITE" id="PS51257">
    <property type="entry name" value="PROKAR_LIPOPROTEIN"/>
    <property type="match status" value="1"/>
</dbReference>
<dbReference type="EMBL" id="AHYT01000010">
    <property type="protein sequence ID" value="EOT26388.1"/>
    <property type="molecule type" value="Genomic_DNA"/>
</dbReference>
<comment type="subcellular location">
    <subcellularLocation>
        <location evidence="1">Membrane</location>
        <topology evidence="1">Lipid-anchor</topology>
    </subcellularLocation>
</comment>
<evidence type="ECO:0000256" key="6">
    <source>
        <dbReference type="ARBA" id="ARBA00023288"/>
    </source>
</evidence>
<sequence>MKKWCIGFVTFVALMTLGACGNKEKEASEDKVITVATQLETSAEMVKIASEVAAKDGWEIKNVAVTDNVAYNDMVQNGEADANFAQHKPFMEQYNEEKNADLVAVQPMYDVKIGFYSKDYQTIDAIH</sequence>
<dbReference type="SUPFAM" id="SSF53850">
    <property type="entry name" value="Periplasmic binding protein-like II"/>
    <property type="match status" value="1"/>
</dbReference>
<evidence type="ECO:0000313" key="7">
    <source>
        <dbReference type="EMBL" id="EOT26388.1"/>
    </source>
</evidence>
<evidence type="ECO:0000256" key="1">
    <source>
        <dbReference type="ARBA" id="ARBA00004635"/>
    </source>
</evidence>
<dbReference type="eggNOG" id="COG1464">
    <property type="taxonomic scope" value="Bacteria"/>
</dbReference>
<reference evidence="7 8" key="1">
    <citation type="submission" date="2013-03" db="EMBL/GenBank/DDBJ databases">
        <title>The Genome Sequence of Enterococcus saccharolyticus ATCC_43076 (Illumina only assembly).</title>
        <authorList>
            <consortium name="The Broad Institute Genomics Platform"/>
            <consortium name="The Broad Institute Genome Sequencing Center for Infectious Disease"/>
            <person name="Earl A."/>
            <person name="Russ C."/>
            <person name="Gilmore M."/>
            <person name="Surin D."/>
            <person name="Walker B."/>
            <person name="Young S."/>
            <person name="Zeng Q."/>
            <person name="Gargeya S."/>
            <person name="Fitzgerald M."/>
            <person name="Haas B."/>
            <person name="Abouelleil A."/>
            <person name="Allen A.W."/>
            <person name="Alvarado L."/>
            <person name="Arachchi H.M."/>
            <person name="Berlin A.M."/>
            <person name="Chapman S.B."/>
            <person name="Gainer-Dewar J."/>
            <person name="Goldberg J."/>
            <person name="Griggs A."/>
            <person name="Gujja S."/>
            <person name="Hansen M."/>
            <person name="Howarth C."/>
            <person name="Imamovic A."/>
            <person name="Ireland A."/>
            <person name="Larimer J."/>
            <person name="McCowan C."/>
            <person name="Murphy C."/>
            <person name="Pearson M."/>
            <person name="Poon T.W."/>
            <person name="Priest M."/>
            <person name="Roberts A."/>
            <person name="Saif S."/>
            <person name="Shea T."/>
            <person name="Sisk P."/>
            <person name="Sykes S."/>
            <person name="Wortman J."/>
            <person name="Nusbaum C."/>
            <person name="Birren B."/>
        </authorList>
    </citation>
    <scope>NUCLEOTIDE SEQUENCE [LARGE SCALE GENOMIC DNA]</scope>
    <source>
        <strain evidence="7 8">ATCC 43076</strain>
    </source>
</reference>
<dbReference type="Pfam" id="PF03180">
    <property type="entry name" value="Lipoprotein_9"/>
    <property type="match status" value="1"/>
</dbReference>
<dbReference type="PANTHER" id="PTHR30429">
    <property type="entry name" value="D-METHIONINE-BINDING LIPOPROTEIN METQ"/>
    <property type="match status" value="1"/>
</dbReference>
<accession>S0JF37</accession>
<dbReference type="RefSeq" id="WP_016175924.1">
    <property type="nucleotide sequence ID" value="NZ_KE136390.1"/>
</dbReference>
<keyword evidence="4" id="KW-0472">Membrane</keyword>
<dbReference type="GO" id="GO:0016020">
    <property type="term" value="C:membrane"/>
    <property type="evidence" value="ECO:0007669"/>
    <property type="project" value="UniProtKB-SubCell"/>
</dbReference>
<dbReference type="Proteomes" id="UP000014136">
    <property type="component" value="Unassembled WGS sequence"/>
</dbReference>
<dbReference type="STRING" id="41997.RV16_GL002036"/>
<dbReference type="Gene3D" id="3.40.190.10">
    <property type="entry name" value="Periplasmic binding protein-like II"/>
    <property type="match status" value="1"/>
</dbReference>
<protein>
    <recommendedName>
        <fullName evidence="9">YaeC family lipoprotein</fullName>
    </recommendedName>
</protein>
<comment type="similarity">
    <text evidence="2">Belongs to the NlpA lipoprotein family.</text>
</comment>
<evidence type="ECO:0000256" key="3">
    <source>
        <dbReference type="ARBA" id="ARBA00022729"/>
    </source>
</evidence>
<evidence type="ECO:0000256" key="2">
    <source>
        <dbReference type="ARBA" id="ARBA00008973"/>
    </source>
</evidence>
<evidence type="ECO:0000256" key="4">
    <source>
        <dbReference type="ARBA" id="ARBA00023136"/>
    </source>
</evidence>